<comment type="caution">
    <text evidence="1">The sequence shown here is derived from an EMBL/GenBank/DDBJ whole genome shotgun (WGS) entry which is preliminary data.</text>
</comment>
<evidence type="ECO:0000313" key="2">
    <source>
        <dbReference type="Proteomes" id="UP000770717"/>
    </source>
</evidence>
<dbReference type="AlphaFoldDB" id="A0A8J6EMS7"/>
<gene>
    <name evidence="1" type="ORF">GDO78_022080</name>
</gene>
<sequence length="80" mass="8953">MAVQEGCEWEKETATIYLHAGLVHYQYFHYPLHRVYKVAKPSSLIHSGNATYSSFCNTEGIICSISSALSFCGICHLCHV</sequence>
<protein>
    <submittedName>
        <fullName evidence="1">Uncharacterized protein</fullName>
    </submittedName>
</protein>
<accession>A0A8J6EMS7</accession>
<evidence type="ECO:0000313" key="1">
    <source>
        <dbReference type="EMBL" id="KAG9471943.1"/>
    </source>
</evidence>
<name>A0A8J6EMS7_ELECQ</name>
<keyword evidence="2" id="KW-1185">Reference proteome</keyword>
<reference evidence="1" key="1">
    <citation type="thesis" date="2020" institute="ProQuest LLC" country="789 East Eisenhower Parkway, Ann Arbor, MI, USA">
        <title>Comparative Genomics and Chromosome Evolution.</title>
        <authorList>
            <person name="Mudd A.B."/>
        </authorList>
    </citation>
    <scope>NUCLEOTIDE SEQUENCE</scope>
    <source>
        <strain evidence="1">HN-11 Male</strain>
        <tissue evidence="1">Kidney and liver</tissue>
    </source>
</reference>
<organism evidence="1 2">
    <name type="scientific">Eleutherodactylus coqui</name>
    <name type="common">Puerto Rican coqui</name>
    <dbReference type="NCBI Taxonomy" id="57060"/>
    <lineage>
        <taxon>Eukaryota</taxon>
        <taxon>Metazoa</taxon>
        <taxon>Chordata</taxon>
        <taxon>Craniata</taxon>
        <taxon>Vertebrata</taxon>
        <taxon>Euteleostomi</taxon>
        <taxon>Amphibia</taxon>
        <taxon>Batrachia</taxon>
        <taxon>Anura</taxon>
        <taxon>Neobatrachia</taxon>
        <taxon>Hyloidea</taxon>
        <taxon>Eleutherodactylidae</taxon>
        <taxon>Eleutherodactylinae</taxon>
        <taxon>Eleutherodactylus</taxon>
        <taxon>Eleutherodactylus</taxon>
    </lineage>
</organism>
<dbReference type="Proteomes" id="UP000770717">
    <property type="component" value="Unassembled WGS sequence"/>
</dbReference>
<proteinExistence type="predicted"/>
<dbReference type="EMBL" id="WNTK01000087">
    <property type="protein sequence ID" value="KAG9471943.1"/>
    <property type="molecule type" value="Genomic_DNA"/>
</dbReference>